<reference evidence="5 6" key="1">
    <citation type="submission" date="2024-03" db="EMBL/GenBank/DDBJ databases">
        <title>Actinomycetospora sp. OC33-EN06, a novel actinomycete isolated from wild orchid (Aerides multiflora).</title>
        <authorList>
            <person name="Suriyachadkun C."/>
        </authorList>
    </citation>
    <scope>NUCLEOTIDE SEQUENCE [LARGE SCALE GENOMIC DNA]</scope>
    <source>
        <strain evidence="5 6">OC33-EN06</strain>
    </source>
</reference>
<organism evidence="5 6">
    <name type="scientific">Actinomycetospora aeridis</name>
    <dbReference type="NCBI Taxonomy" id="3129231"/>
    <lineage>
        <taxon>Bacteria</taxon>
        <taxon>Bacillati</taxon>
        <taxon>Actinomycetota</taxon>
        <taxon>Actinomycetes</taxon>
        <taxon>Pseudonocardiales</taxon>
        <taxon>Pseudonocardiaceae</taxon>
        <taxon>Actinomycetospora</taxon>
    </lineage>
</organism>
<keyword evidence="3" id="KW-0408">Iron</keyword>
<proteinExistence type="inferred from homology"/>
<dbReference type="PRINTS" id="PR00682">
    <property type="entry name" value="IPNSYNTHASE"/>
</dbReference>
<comment type="pathway">
    <text evidence="1">Antibiotic biosynthesis.</text>
</comment>
<evidence type="ECO:0000313" key="6">
    <source>
        <dbReference type="Proteomes" id="UP001370100"/>
    </source>
</evidence>
<evidence type="ECO:0000259" key="4">
    <source>
        <dbReference type="PROSITE" id="PS51471"/>
    </source>
</evidence>
<gene>
    <name evidence="5" type="ORF">WCD41_18940</name>
</gene>
<keyword evidence="6" id="KW-1185">Reference proteome</keyword>
<dbReference type="InterPro" id="IPR050231">
    <property type="entry name" value="Iron_ascorbate_oxido_reductase"/>
</dbReference>
<evidence type="ECO:0000256" key="1">
    <source>
        <dbReference type="ARBA" id="ARBA00004792"/>
    </source>
</evidence>
<protein>
    <submittedName>
        <fullName evidence="5">2-oxoglutarate and iron-dependent oxygenase domain-containing protein</fullName>
    </submittedName>
</protein>
<comment type="caution">
    <text evidence="5">The sequence shown here is derived from an EMBL/GenBank/DDBJ whole genome shotgun (WGS) entry which is preliminary data.</text>
</comment>
<dbReference type="Gene3D" id="2.60.120.330">
    <property type="entry name" value="B-lactam Antibiotic, Isopenicillin N Synthase, Chain"/>
    <property type="match status" value="1"/>
</dbReference>
<dbReference type="RefSeq" id="WP_337715201.1">
    <property type="nucleotide sequence ID" value="NZ_JBBEGL010000005.1"/>
</dbReference>
<dbReference type="PANTHER" id="PTHR47990">
    <property type="entry name" value="2-OXOGLUTARATE (2OG) AND FE(II)-DEPENDENT OXYGENASE SUPERFAMILY PROTEIN-RELATED"/>
    <property type="match status" value="1"/>
</dbReference>
<evidence type="ECO:0000256" key="2">
    <source>
        <dbReference type="ARBA" id="ARBA00023194"/>
    </source>
</evidence>
<dbReference type="PROSITE" id="PS51471">
    <property type="entry name" value="FE2OG_OXY"/>
    <property type="match status" value="1"/>
</dbReference>
<accession>A0ABU8N812</accession>
<dbReference type="EMBL" id="JBBEGL010000005">
    <property type="protein sequence ID" value="MEJ2888542.1"/>
    <property type="molecule type" value="Genomic_DNA"/>
</dbReference>
<dbReference type="SUPFAM" id="SSF51197">
    <property type="entry name" value="Clavaminate synthase-like"/>
    <property type="match status" value="1"/>
</dbReference>
<evidence type="ECO:0000256" key="3">
    <source>
        <dbReference type="RuleBase" id="RU003682"/>
    </source>
</evidence>
<keyword evidence="3" id="KW-0479">Metal-binding</keyword>
<evidence type="ECO:0000313" key="5">
    <source>
        <dbReference type="EMBL" id="MEJ2888542.1"/>
    </source>
</evidence>
<name>A0ABU8N812_9PSEU</name>
<dbReference type="InterPro" id="IPR005123">
    <property type="entry name" value="Oxoglu/Fe-dep_dioxygenase_dom"/>
</dbReference>
<dbReference type="Pfam" id="PF14226">
    <property type="entry name" value="DIOX_N"/>
    <property type="match status" value="1"/>
</dbReference>
<feature type="domain" description="Fe2OG dioxygenase" evidence="4">
    <location>
        <begin position="177"/>
        <end position="287"/>
    </location>
</feature>
<comment type="similarity">
    <text evidence="3">Belongs to the iron/ascorbate-dependent oxidoreductase family.</text>
</comment>
<dbReference type="Proteomes" id="UP001370100">
    <property type="component" value="Unassembled WGS sequence"/>
</dbReference>
<keyword evidence="2" id="KW-0045">Antibiotic biosynthesis</keyword>
<dbReference type="InterPro" id="IPR044861">
    <property type="entry name" value="IPNS-like_FE2OG_OXY"/>
</dbReference>
<sequence>MSGSPVPLIDLEPWFHGAAADRAEVARRTDEALRTSGFLLVTGHGVPSPVRAAARAAARQFFAMPTEVKAAYTVGVGGRGWLPPGAEANAGAEGADVAATPPDLKESWTCGADAPTGDPAVDEVWFAPNVWPHEVPALRSALTEHLAHMRALADELLVVGARALGLDEDFFTRHTGHPSYTLNINRYPPLTETGEPAEGQFRIGPHTDFGTVTVLDREVGAGGLQVDVPGYGWVDAPHEPGAFTINIGDLLSRWTGERWRSTRHRVLPPQDVAPEEDLVSLVYFYELDPDTTVEALGPPVGHVAAAPVRARDYLAAKLAAITVH</sequence>
<dbReference type="InterPro" id="IPR027443">
    <property type="entry name" value="IPNS-like_sf"/>
</dbReference>
<dbReference type="Pfam" id="PF03171">
    <property type="entry name" value="2OG-FeII_Oxy"/>
    <property type="match status" value="1"/>
</dbReference>
<keyword evidence="3" id="KW-0560">Oxidoreductase</keyword>
<dbReference type="InterPro" id="IPR026992">
    <property type="entry name" value="DIOX_N"/>
</dbReference>